<keyword evidence="3" id="KW-1133">Transmembrane helix</keyword>
<proteinExistence type="predicted"/>
<comment type="subcellular location">
    <subcellularLocation>
        <location evidence="1">Membrane</location>
        <topology evidence="1">Multi-pass membrane protein</topology>
    </subcellularLocation>
</comment>
<evidence type="ECO:0000256" key="2">
    <source>
        <dbReference type="ARBA" id="ARBA00022692"/>
    </source>
</evidence>
<comment type="caution">
    <text evidence="5">The sequence shown here is derived from an EMBL/GenBank/DDBJ whole genome shotgun (WGS) entry which is preliminary data.</text>
</comment>
<evidence type="ECO:0000256" key="3">
    <source>
        <dbReference type="ARBA" id="ARBA00022989"/>
    </source>
</evidence>
<evidence type="ECO:0000313" key="5">
    <source>
        <dbReference type="EMBL" id="TDT33940.1"/>
    </source>
</evidence>
<dbReference type="AlphaFoldDB" id="A0A4R7J8W7"/>
<organism evidence="5 6">
    <name type="scientific">Naumannella halotolerans</name>
    <dbReference type="NCBI Taxonomy" id="993414"/>
    <lineage>
        <taxon>Bacteria</taxon>
        <taxon>Bacillati</taxon>
        <taxon>Actinomycetota</taxon>
        <taxon>Actinomycetes</taxon>
        <taxon>Propionibacteriales</taxon>
        <taxon>Propionibacteriaceae</taxon>
        <taxon>Naumannella</taxon>
    </lineage>
</organism>
<keyword evidence="4" id="KW-0472">Membrane</keyword>
<dbReference type="Pfam" id="PF07681">
    <property type="entry name" value="DoxX"/>
    <property type="match status" value="1"/>
</dbReference>
<keyword evidence="2" id="KW-0812">Transmembrane</keyword>
<evidence type="ECO:0000256" key="4">
    <source>
        <dbReference type="ARBA" id="ARBA00023136"/>
    </source>
</evidence>
<keyword evidence="6" id="KW-1185">Reference proteome</keyword>
<gene>
    <name evidence="5" type="ORF">CLV29_1576</name>
</gene>
<reference evidence="5 6" key="1">
    <citation type="submission" date="2019-03" db="EMBL/GenBank/DDBJ databases">
        <title>Genomic Encyclopedia of Archaeal and Bacterial Type Strains, Phase II (KMG-II): from individual species to whole genera.</title>
        <authorList>
            <person name="Goeker M."/>
        </authorList>
    </citation>
    <scope>NUCLEOTIDE SEQUENCE [LARGE SCALE GENOMIC DNA]</scope>
    <source>
        <strain evidence="5 6">DSM 24323</strain>
    </source>
</reference>
<evidence type="ECO:0000313" key="6">
    <source>
        <dbReference type="Proteomes" id="UP000295371"/>
    </source>
</evidence>
<accession>A0A4R7J8W7</accession>
<protein>
    <submittedName>
        <fullName evidence="5">Putative membrane protein YphA (DoxX/SURF4 family)</fullName>
    </submittedName>
</protein>
<sequence length="134" mass="14153">MLTMKLFVAVGRLLIGTTFGVSGYGAVRDPKGRATVAAPTLDKLREIVPLPKDDALLVQINGGAQVAAGATLGLGIFPRLSALILAGSLAITTYAGHEFWKVEHPEQRNAQKIYFLKNLAMLGGLLVIAGAKKK</sequence>
<dbReference type="Proteomes" id="UP000295371">
    <property type="component" value="Unassembled WGS sequence"/>
</dbReference>
<dbReference type="EMBL" id="SOAW01000001">
    <property type="protein sequence ID" value="TDT33940.1"/>
    <property type="molecule type" value="Genomic_DNA"/>
</dbReference>
<name>A0A4R7J8W7_9ACTN</name>
<dbReference type="GO" id="GO:0016020">
    <property type="term" value="C:membrane"/>
    <property type="evidence" value="ECO:0007669"/>
    <property type="project" value="UniProtKB-SubCell"/>
</dbReference>
<evidence type="ECO:0000256" key="1">
    <source>
        <dbReference type="ARBA" id="ARBA00004141"/>
    </source>
</evidence>
<dbReference type="InterPro" id="IPR032808">
    <property type="entry name" value="DoxX"/>
</dbReference>